<evidence type="ECO:0000313" key="3">
    <source>
        <dbReference type="Proteomes" id="UP001595961"/>
    </source>
</evidence>
<feature type="chain" id="PRO_5046517091" description="DUF2846 domain-containing protein" evidence="1">
    <location>
        <begin position="24"/>
        <end position="159"/>
    </location>
</feature>
<dbReference type="PROSITE" id="PS51257">
    <property type="entry name" value="PROKAR_LIPOPROTEIN"/>
    <property type="match status" value="1"/>
</dbReference>
<dbReference type="RefSeq" id="WP_266150930.1">
    <property type="nucleotide sequence ID" value="NZ_CP064028.1"/>
</dbReference>
<protein>
    <recommendedName>
        <fullName evidence="4">DUF2846 domain-containing protein</fullName>
    </recommendedName>
</protein>
<comment type="caution">
    <text evidence="2">The sequence shown here is derived from an EMBL/GenBank/DDBJ whole genome shotgun (WGS) entry which is preliminary data.</text>
</comment>
<accession>A0ABV9BZW2</accession>
<proteinExistence type="predicted"/>
<organism evidence="2 3">
    <name type="scientific">Dyella halodurans</name>
    <dbReference type="NCBI Taxonomy" id="1920171"/>
    <lineage>
        <taxon>Bacteria</taxon>
        <taxon>Pseudomonadati</taxon>
        <taxon>Pseudomonadota</taxon>
        <taxon>Gammaproteobacteria</taxon>
        <taxon>Lysobacterales</taxon>
        <taxon>Rhodanobacteraceae</taxon>
        <taxon>Dyella</taxon>
    </lineage>
</organism>
<evidence type="ECO:0000256" key="1">
    <source>
        <dbReference type="SAM" id="SignalP"/>
    </source>
</evidence>
<name>A0ABV9BZW2_9GAMM</name>
<sequence length="159" mass="17356">MKQGVCVLLFAASLWLASGAAAAACIDLRGKEIVPRHPSVSEEYASVPWILIGLVTASRDVASPDDPGFYDWTIYDVEVVEALKGKPPHRIKLESENTSARFPMDTGRRYLLFVSHSKTVEMAGSEKLPQDYVDNCGNSGAVDEVEATITRVRGLSESR</sequence>
<dbReference type="EMBL" id="JBHSGA010000011">
    <property type="protein sequence ID" value="MFC4526248.1"/>
    <property type="molecule type" value="Genomic_DNA"/>
</dbReference>
<gene>
    <name evidence="2" type="ORF">ACFO5W_06315</name>
</gene>
<dbReference type="Proteomes" id="UP001595961">
    <property type="component" value="Unassembled WGS sequence"/>
</dbReference>
<evidence type="ECO:0000313" key="2">
    <source>
        <dbReference type="EMBL" id="MFC4526248.1"/>
    </source>
</evidence>
<evidence type="ECO:0008006" key="4">
    <source>
        <dbReference type="Google" id="ProtNLM"/>
    </source>
</evidence>
<keyword evidence="1" id="KW-0732">Signal</keyword>
<reference evidence="3" key="1">
    <citation type="journal article" date="2019" name="Int. J. Syst. Evol. Microbiol.">
        <title>The Global Catalogue of Microorganisms (GCM) 10K type strain sequencing project: providing services to taxonomists for standard genome sequencing and annotation.</title>
        <authorList>
            <consortium name="The Broad Institute Genomics Platform"/>
            <consortium name="The Broad Institute Genome Sequencing Center for Infectious Disease"/>
            <person name="Wu L."/>
            <person name="Ma J."/>
        </authorList>
    </citation>
    <scope>NUCLEOTIDE SEQUENCE [LARGE SCALE GENOMIC DNA]</scope>
    <source>
        <strain evidence="3">CCM 4481</strain>
    </source>
</reference>
<keyword evidence="3" id="KW-1185">Reference proteome</keyword>
<feature type="signal peptide" evidence="1">
    <location>
        <begin position="1"/>
        <end position="23"/>
    </location>
</feature>